<dbReference type="InterPro" id="IPR020635">
    <property type="entry name" value="Tyr_kinase_cat_dom"/>
</dbReference>
<dbReference type="GO" id="GO:0017147">
    <property type="term" value="F:Wnt-protein binding"/>
    <property type="evidence" value="ECO:0007669"/>
    <property type="project" value="TreeGrafter"/>
</dbReference>
<dbReference type="PANTHER" id="PTHR24416:SF611">
    <property type="entry name" value="TYROSINE-PROTEIN KINASE TRANSMEMBRANE RECEPTOR ROR"/>
    <property type="match status" value="1"/>
</dbReference>
<dbReference type="GO" id="GO:0004714">
    <property type="term" value="F:transmembrane receptor protein tyrosine kinase activity"/>
    <property type="evidence" value="ECO:0007669"/>
    <property type="project" value="UniProtKB-EC"/>
</dbReference>
<keyword evidence="4" id="KW-0418">Kinase</keyword>
<dbReference type="InterPro" id="IPR011009">
    <property type="entry name" value="Kinase-like_dom_sf"/>
</dbReference>
<evidence type="ECO:0000313" key="11">
    <source>
        <dbReference type="Proteomes" id="UP001497623"/>
    </source>
</evidence>
<evidence type="ECO:0000256" key="3">
    <source>
        <dbReference type="ARBA" id="ARBA00022741"/>
    </source>
</evidence>
<gene>
    <name evidence="10" type="ORF">MNOR_LOCUS5389</name>
</gene>
<keyword evidence="6" id="KW-0829">Tyrosine-protein kinase</keyword>
<dbReference type="SMART" id="SM00219">
    <property type="entry name" value="TyrKc"/>
    <property type="match status" value="1"/>
</dbReference>
<dbReference type="PROSITE" id="PS00109">
    <property type="entry name" value="PROTEIN_KINASE_TYR"/>
    <property type="match status" value="1"/>
</dbReference>
<keyword evidence="5" id="KW-0067">ATP-binding</keyword>
<dbReference type="EC" id="2.7.10.1" evidence="1"/>
<keyword evidence="2" id="KW-0808">Transferase</keyword>
<evidence type="ECO:0000256" key="4">
    <source>
        <dbReference type="ARBA" id="ARBA00022777"/>
    </source>
</evidence>
<dbReference type="PROSITE" id="PS00239">
    <property type="entry name" value="RECEPTOR_TYR_KIN_II"/>
    <property type="match status" value="1"/>
</dbReference>
<feature type="compositionally biased region" description="Low complexity" evidence="8">
    <location>
        <begin position="163"/>
        <end position="193"/>
    </location>
</feature>
<evidence type="ECO:0000256" key="1">
    <source>
        <dbReference type="ARBA" id="ARBA00011902"/>
    </source>
</evidence>
<accession>A0AAV2PZW7</accession>
<evidence type="ECO:0000256" key="8">
    <source>
        <dbReference type="SAM" id="MobiDB-lite"/>
    </source>
</evidence>
<sequence>AGMDYLATHHYVHRDLATRNCLVGDNLVVKISDFGLSRDIYASDYYRVQNKSLLPVRWMPPESILYGKFTTESDVWSFGVVLWEIFSYGLQPFYGYNNQEVIDMIRARALLPCPEDCPPRIYALMVECWNEIPNRRPTFREISGRLRSWHGLDSCGLANTLRGSISGHSGSQHSSTGPTNTTGSTNISGNTHPPHFPHPYHPGGHYGAGPVHSPTYSAPYQPGPQVPPGMYPRLSTPLNHPQSQQPVFLAQQSNINGGSPVTIRVGQSPPPVTGQGTETQLANL</sequence>
<dbReference type="Gene3D" id="1.10.510.10">
    <property type="entry name" value="Transferase(Phosphotransferase) domain 1"/>
    <property type="match status" value="1"/>
</dbReference>
<comment type="catalytic activity">
    <reaction evidence="7">
        <text>L-tyrosyl-[protein] + ATP = O-phospho-L-tyrosyl-[protein] + ADP + H(+)</text>
        <dbReference type="Rhea" id="RHEA:10596"/>
        <dbReference type="Rhea" id="RHEA-COMP:10136"/>
        <dbReference type="Rhea" id="RHEA-COMP:20101"/>
        <dbReference type="ChEBI" id="CHEBI:15378"/>
        <dbReference type="ChEBI" id="CHEBI:30616"/>
        <dbReference type="ChEBI" id="CHEBI:46858"/>
        <dbReference type="ChEBI" id="CHEBI:61978"/>
        <dbReference type="ChEBI" id="CHEBI:456216"/>
        <dbReference type="EC" id="2.7.10.1"/>
    </reaction>
</comment>
<evidence type="ECO:0000256" key="7">
    <source>
        <dbReference type="ARBA" id="ARBA00051243"/>
    </source>
</evidence>
<dbReference type="PANTHER" id="PTHR24416">
    <property type="entry name" value="TYROSINE-PROTEIN KINASE RECEPTOR"/>
    <property type="match status" value="1"/>
</dbReference>
<evidence type="ECO:0000313" key="10">
    <source>
        <dbReference type="EMBL" id="CAL4066142.1"/>
    </source>
</evidence>
<protein>
    <recommendedName>
        <fullName evidence="1">receptor protein-tyrosine kinase</fullName>
        <ecNumber evidence="1">2.7.10.1</ecNumber>
    </recommendedName>
</protein>
<dbReference type="InterPro" id="IPR050122">
    <property type="entry name" value="RTK"/>
</dbReference>
<dbReference type="InterPro" id="IPR008266">
    <property type="entry name" value="Tyr_kinase_AS"/>
</dbReference>
<feature type="region of interest" description="Disordered" evidence="8">
    <location>
        <begin position="163"/>
        <end position="241"/>
    </location>
</feature>
<dbReference type="InterPro" id="IPR000719">
    <property type="entry name" value="Prot_kinase_dom"/>
</dbReference>
<feature type="domain" description="Protein kinase" evidence="9">
    <location>
        <begin position="1"/>
        <end position="153"/>
    </location>
</feature>
<dbReference type="PROSITE" id="PS50011">
    <property type="entry name" value="PROTEIN_KINASE_DOM"/>
    <property type="match status" value="1"/>
</dbReference>
<dbReference type="EMBL" id="CAXKWB010002077">
    <property type="protein sequence ID" value="CAL4066142.1"/>
    <property type="molecule type" value="Genomic_DNA"/>
</dbReference>
<dbReference type="SUPFAM" id="SSF56112">
    <property type="entry name" value="Protein kinase-like (PK-like)"/>
    <property type="match status" value="1"/>
</dbReference>
<dbReference type="Pfam" id="PF07714">
    <property type="entry name" value="PK_Tyr_Ser-Thr"/>
    <property type="match status" value="1"/>
</dbReference>
<name>A0AAV2PZW7_MEGNR</name>
<feature type="compositionally biased region" description="Polar residues" evidence="8">
    <location>
        <begin position="274"/>
        <end position="284"/>
    </location>
</feature>
<dbReference type="InterPro" id="IPR001245">
    <property type="entry name" value="Ser-Thr/Tyr_kinase_cat_dom"/>
</dbReference>
<evidence type="ECO:0000259" key="9">
    <source>
        <dbReference type="PROSITE" id="PS50011"/>
    </source>
</evidence>
<proteinExistence type="predicted"/>
<keyword evidence="3" id="KW-0547">Nucleotide-binding</keyword>
<feature type="region of interest" description="Disordered" evidence="8">
    <location>
        <begin position="254"/>
        <end position="284"/>
    </location>
</feature>
<dbReference type="Proteomes" id="UP001497623">
    <property type="component" value="Unassembled WGS sequence"/>
</dbReference>
<dbReference type="GO" id="GO:0043235">
    <property type="term" value="C:receptor complex"/>
    <property type="evidence" value="ECO:0007669"/>
    <property type="project" value="TreeGrafter"/>
</dbReference>
<reference evidence="10 11" key="1">
    <citation type="submission" date="2024-05" db="EMBL/GenBank/DDBJ databases">
        <authorList>
            <person name="Wallberg A."/>
        </authorList>
    </citation>
    <scope>NUCLEOTIDE SEQUENCE [LARGE SCALE GENOMIC DNA]</scope>
</reference>
<feature type="non-terminal residue" evidence="10">
    <location>
        <position position="1"/>
    </location>
</feature>
<dbReference type="GO" id="GO:0005524">
    <property type="term" value="F:ATP binding"/>
    <property type="evidence" value="ECO:0007669"/>
    <property type="project" value="UniProtKB-KW"/>
</dbReference>
<evidence type="ECO:0000256" key="2">
    <source>
        <dbReference type="ARBA" id="ARBA00022679"/>
    </source>
</evidence>
<keyword evidence="11" id="KW-1185">Reference proteome</keyword>
<dbReference type="FunFam" id="1.10.510.10:FF:000554">
    <property type="entry name" value="Predicted protein"/>
    <property type="match status" value="1"/>
</dbReference>
<dbReference type="GO" id="GO:0005886">
    <property type="term" value="C:plasma membrane"/>
    <property type="evidence" value="ECO:0007669"/>
    <property type="project" value="TreeGrafter"/>
</dbReference>
<comment type="caution">
    <text evidence="10">The sequence shown here is derived from an EMBL/GenBank/DDBJ whole genome shotgun (WGS) entry which is preliminary data.</text>
</comment>
<dbReference type="PRINTS" id="PR00109">
    <property type="entry name" value="TYRKINASE"/>
</dbReference>
<dbReference type="InterPro" id="IPR002011">
    <property type="entry name" value="Tyr_kinase_rcpt_2_CS"/>
</dbReference>
<dbReference type="GO" id="GO:0007169">
    <property type="term" value="P:cell surface receptor protein tyrosine kinase signaling pathway"/>
    <property type="evidence" value="ECO:0007669"/>
    <property type="project" value="InterPro"/>
</dbReference>
<organism evidence="10 11">
    <name type="scientific">Meganyctiphanes norvegica</name>
    <name type="common">Northern krill</name>
    <name type="synonym">Thysanopoda norvegica</name>
    <dbReference type="NCBI Taxonomy" id="48144"/>
    <lineage>
        <taxon>Eukaryota</taxon>
        <taxon>Metazoa</taxon>
        <taxon>Ecdysozoa</taxon>
        <taxon>Arthropoda</taxon>
        <taxon>Crustacea</taxon>
        <taxon>Multicrustacea</taxon>
        <taxon>Malacostraca</taxon>
        <taxon>Eumalacostraca</taxon>
        <taxon>Eucarida</taxon>
        <taxon>Euphausiacea</taxon>
        <taxon>Euphausiidae</taxon>
        <taxon>Meganyctiphanes</taxon>
    </lineage>
</organism>
<dbReference type="AlphaFoldDB" id="A0AAV2PZW7"/>
<evidence type="ECO:0000256" key="5">
    <source>
        <dbReference type="ARBA" id="ARBA00022840"/>
    </source>
</evidence>
<feature type="compositionally biased region" description="Pro residues" evidence="8">
    <location>
        <begin position="221"/>
        <end position="230"/>
    </location>
</feature>
<evidence type="ECO:0000256" key="6">
    <source>
        <dbReference type="ARBA" id="ARBA00023137"/>
    </source>
</evidence>